<keyword evidence="1" id="KW-0482">Metalloprotease</keyword>
<dbReference type="SUPFAM" id="SSF55486">
    <property type="entry name" value="Metalloproteases ('zincins'), catalytic domain"/>
    <property type="match status" value="1"/>
</dbReference>
<evidence type="ECO:0000313" key="4">
    <source>
        <dbReference type="EMBL" id="CAF1516518.1"/>
    </source>
</evidence>
<keyword evidence="1" id="KW-0479">Metal-binding</keyword>
<dbReference type="SMART" id="SM00235">
    <property type="entry name" value="ZnMc"/>
    <property type="match status" value="1"/>
</dbReference>
<dbReference type="GO" id="GO:0008270">
    <property type="term" value="F:zinc ion binding"/>
    <property type="evidence" value="ECO:0007669"/>
    <property type="project" value="UniProtKB-UniRule"/>
</dbReference>
<dbReference type="InterPro" id="IPR034035">
    <property type="entry name" value="Astacin-like_dom"/>
</dbReference>
<comment type="caution">
    <text evidence="1">Lacks conserved residue(s) required for the propagation of feature annotation.</text>
</comment>
<gene>
    <name evidence="4" type="ORF">BJG266_LOCUS44028</name>
    <name evidence="5" type="ORF">BJG266_LOCUS44032</name>
    <name evidence="6" type="ORF">QVE165_LOCUS60970</name>
    <name evidence="7" type="ORF">QVE165_LOCUS60974</name>
</gene>
<dbReference type="PANTHER" id="PTHR10127">
    <property type="entry name" value="DISCOIDIN, CUB, EGF, LAMININ , AND ZINC METALLOPROTEASE DOMAIN CONTAINING"/>
    <property type="match status" value="1"/>
</dbReference>
<evidence type="ECO:0000313" key="9">
    <source>
        <dbReference type="Proteomes" id="UP000663877"/>
    </source>
</evidence>
<keyword evidence="2" id="KW-0732">Signal</keyword>
<organism evidence="5 9">
    <name type="scientific">Adineta steineri</name>
    <dbReference type="NCBI Taxonomy" id="433720"/>
    <lineage>
        <taxon>Eukaryota</taxon>
        <taxon>Metazoa</taxon>
        <taxon>Spiralia</taxon>
        <taxon>Gnathifera</taxon>
        <taxon>Rotifera</taxon>
        <taxon>Eurotatoria</taxon>
        <taxon>Bdelloidea</taxon>
        <taxon>Adinetida</taxon>
        <taxon>Adinetidae</taxon>
        <taxon>Adineta</taxon>
    </lineage>
</organism>
<dbReference type="InterPro" id="IPR001506">
    <property type="entry name" value="Peptidase_M12A"/>
</dbReference>
<dbReference type="Pfam" id="PF01400">
    <property type="entry name" value="Astacin"/>
    <property type="match status" value="1"/>
</dbReference>
<evidence type="ECO:0000313" key="5">
    <source>
        <dbReference type="EMBL" id="CAF1516569.1"/>
    </source>
</evidence>
<reference evidence="5" key="1">
    <citation type="submission" date="2021-02" db="EMBL/GenBank/DDBJ databases">
        <authorList>
            <person name="Nowell W R."/>
        </authorList>
    </citation>
    <scope>NUCLEOTIDE SEQUENCE</scope>
</reference>
<evidence type="ECO:0000256" key="1">
    <source>
        <dbReference type="PROSITE-ProRule" id="PRU01211"/>
    </source>
</evidence>
<keyword evidence="1" id="KW-0645">Protease</keyword>
<dbReference type="EMBL" id="CAJNOM010003745">
    <property type="protein sequence ID" value="CAF1648856.1"/>
    <property type="molecule type" value="Genomic_DNA"/>
</dbReference>
<feature type="chain" id="PRO_5035607907" description="Peptidase M12A domain-containing protein" evidence="2">
    <location>
        <begin position="19"/>
        <end position="272"/>
    </location>
</feature>
<feature type="active site" evidence="1">
    <location>
        <position position="160"/>
    </location>
</feature>
<feature type="domain" description="Peptidase M12A" evidence="3">
    <location>
        <begin position="57"/>
        <end position="271"/>
    </location>
</feature>
<feature type="binding site" evidence="1">
    <location>
        <position position="163"/>
    </location>
    <ligand>
        <name>Zn(2+)</name>
        <dbReference type="ChEBI" id="CHEBI:29105"/>
        <note>catalytic</note>
    </ligand>
</feature>
<accession>A0A815U6D9</accession>
<dbReference type="AlphaFoldDB" id="A0A815U6D9"/>
<comment type="caution">
    <text evidence="5">The sequence shown here is derived from an EMBL/GenBank/DDBJ whole genome shotgun (WGS) entry which is preliminary data.</text>
</comment>
<evidence type="ECO:0000313" key="8">
    <source>
        <dbReference type="Proteomes" id="UP000663832"/>
    </source>
</evidence>
<name>A0A815U6D9_9BILA</name>
<dbReference type="InterPro" id="IPR006026">
    <property type="entry name" value="Peptidase_Metallo"/>
</dbReference>
<dbReference type="EMBL" id="CAJNOM010003746">
    <property type="protein sequence ID" value="CAF1648878.1"/>
    <property type="molecule type" value="Genomic_DNA"/>
</dbReference>
<evidence type="ECO:0000313" key="6">
    <source>
        <dbReference type="EMBL" id="CAF1648856.1"/>
    </source>
</evidence>
<dbReference type="Gene3D" id="3.40.390.10">
    <property type="entry name" value="Collagenase (Catalytic Domain)"/>
    <property type="match status" value="1"/>
</dbReference>
<dbReference type="GO" id="GO:0006508">
    <property type="term" value="P:proteolysis"/>
    <property type="evidence" value="ECO:0007669"/>
    <property type="project" value="UniProtKB-KW"/>
</dbReference>
<dbReference type="PANTHER" id="PTHR10127:SF850">
    <property type="entry name" value="METALLOENDOPEPTIDASE"/>
    <property type="match status" value="1"/>
</dbReference>
<keyword evidence="8" id="KW-1185">Reference proteome</keyword>
<dbReference type="PROSITE" id="PS51864">
    <property type="entry name" value="ASTACIN"/>
    <property type="match status" value="1"/>
</dbReference>
<protein>
    <recommendedName>
        <fullName evidence="3">Peptidase M12A domain-containing protein</fullName>
    </recommendedName>
</protein>
<feature type="signal peptide" evidence="2">
    <location>
        <begin position="1"/>
        <end position="18"/>
    </location>
</feature>
<dbReference type="GO" id="GO:0004222">
    <property type="term" value="F:metalloendopeptidase activity"/>
    <property type="evidence" value="ECO:0007669"/>
    <property type="project" value="UniProtKB-UniRule"/>
</dbReference>
<evidence type="ECO:0000259" key="3">
    <source>
        <dbReference type="PROSITE" id="PS51864"/>
    </source>
</evidence>
<dbReference type="EMBL" id="CAJNOI010003393">
    <property type="protein sequence ID" value="CAF1516518.1"/>
    <property type="molecule type" value="Genomic_DNA"/>
</dbReference>
<dbReference type="OrthoDB" id="291007at2759"/>
<proteinExistence type="predicted"/>
<evidence type="ECO:0000313" key="7">
    <source>
        <dbReference type="EMBL" id="CAF1648878.1"/>
    </source>
</evidence>
<evidence type="ECO:0000256" key="2">
    <source>
        <dbReference type="SAM" id="SignalP"/>
    </source>
</evidence>
<dbReference type="Proteomes" id="UP000663832">
    <property type="component" value="Unassembled WGS sequence"/>
</dbReference>
<dbReference type="InterPro" id="IPR024079">
    <property type="entry name" value="MetalloPept_cat_dom_sf"/>
</dbReference>
<feature type="binding site" evidence="1">
    <location>
        <position position="178"/>
    </location>
    <ligand>
        <name>Zn(2+)</name>
        <dbReference type="ChEBI" id="CHEBI:29105"/>
        <note>catalytic</note>
    </ligand>
</feature>
<comment type="cofactor">
    <cofactor evidence="1">
        <name>Zn(2+)</name>
        <dbReference type="ChEBI" id="CHEBI:29105"/>
    </cofactor>
    <text evidence="1">Binds 1 zinc ion per subunit.</text>
</comment>
<keyword evidence="1" id="KW-0378">Hydrolase</keyword>
<feature type="binding site" evidence="1">
    <location>
        <position position="159"/>
    </location>
    <ligand>
        <name>Zn(2+)</name>
        <dbReference type="ChEBI" id="CHEBI:29105"/>
        <note>catalytic</note>
    </ligand>
</feature>
<dbReference type="EMBL" id="CAJNOI010003394">
    <property type="protein sequence ID" value="CAF1516569.1"/>
    <property type="molecule type" value="Genomic_DNA"/>
</dbReference>
<sequence length="272" mass="29861">MLAHLFIACSFFIGIIFTNPIKDSIDYELLGGGVEGDMFFPDGYDPTKNHSDAKGVAAYGNRLWPNNVVPYDLSSIIDAGHRSIVLQAIDALMNATSTIIPGTTTRKPCITIRPRTASDPVFVKIQYGTGCSASVGYGSGTRSMTLENPGCFRSGTIQHEFLHSLSTYYSKFFIGIYHEQSRPDRDDYITVNYANMDPSKAHNFNKYVWGSTALDQNTPYDYGSIMHYSASGFSNNGLPTITPKDPNAKIGQRVSLSAIDIAEVRALYKCSS</sequence>
<dbReference type="CDD" id="cd04280">
    <property type="entry name" value="ZnMc_astacin_like"/>
    <property type="match status" value="1"/>
</dbReference>
<keyword evidence="1" id="KW-0862">Zinc</keyword>
<dbReference type="Proteomes" id="UP000663877">
    <property type="component" value="Unassembled WGS sequence"/>
</dbReference>